<dbReference type="InParanoid" id="A0A0C3EQQ9"/>
<dbReference type="HOGENOM" id="CLU_1070226_0_0_1"/>
<evidence type="ECO:0000313" key="1">
    <source>
        <dbReference type="EMBL" id="KIM70126.1"/>
    </source>
</evidence>
<reference evidence="1 2" key="1">
    <citation type="submission" date="2014-04" db="EMBL/GenBank/DDBJ databases">
        <authorList>
            <consortium name="DOE Joint Genome Institute"/>
            <person name="Kuo A."/>
            <person name="Kohler A."/>
            <person name="Nagy L.G."/>
            <person name="Floudas D."/>
            <person name="Copeland A."/>
            <person name="Barry K.W."/>
            <person name="Cichocki N."/>
            <person name="Veneault-Fourrey C."/>
            <person name="LaButti K."/>
            <person name="Lindquist E.A."/>
            <person name="Lipzen A."/>
            <person name="Lundell T."/>
            <person name="Morin E."/>
            <person name="Murat C."/>
            <person name="Sun H."/>
            <person name="Tunlid A."/>
            <person name="Henrissat B."/>
            <person name="Grigoriev I.V."/>
            <person name="Hibbett D.S."/>
            <person name="Martin F."/>
            <person name="Nordberg H.P."/>
            <person name="Cantor M.N."/>
            <person name="Hua S.X."/>
        </authorList>
    </citation>
    <scope>NUCLEOTIDE SEQUENCE [LARGE SCALE GENOMIC DNA]</scope>
    <source>
        <strain evidence="1 2">Foug A</strain>
    </source>
</reference>
<accession>A0A0C3EQQ9</accession>
<dbReference type="EMBL" id="KN822005">
    <property type="protein sequence ID" value="KIM70126.1"/>
    <property type="molecule type" value="Genomic_DNA"/>
</dbReference>
<organism evidence="1 2">
    <name type="scientific">Scleroderma citrinum Foug A</name>
    <dbReference type="NCBI Taxonomy" id="1036808"/>
    <lineage>
        <taxon>Eukaryota</taxon>
        <taxon>Fungi</taxon>
        <taxon>Dikarya</taxon>
        <taxon>Basidiomycota</taxon>
        <taxon>Agaricomycotina</taxon>
        <taxon>Agaricomycetes</taxon>
        <taxon>Agaricomycetidae</taxon>
        <taxon>Boletales</taxon>
        <taxon>Sclerodermatineae</taxon>
        <taxon>Sclerodermataceae</taxon>
        <taxon>Scleroderma</taxon>
    </lineage>
</organism>
<protein>
    <submittedName>
        <fullName evidence="1">Uncharacterized protein</fullName>
    </submittedName>
</protein>
<dbReference type="OrthoDB" id="3249986at2759"/>
<reference evidence="2" key="2">
    <citation type="submission" date="2015-01" db="EMBL/GenBank/DDBJ databases">
        <title>Evolutionary Origins and Diversification of the Mycorrhizal Mutualists.</title>
        <authorList>
            <consortium name="DOE Joint Genome Institute"/>
            <consortium name="Mycorrhizal Genomics Consortium"/>
            <person name="Kohler A."/>
            <person name="Kuo A."/>
            <person name="Nagy L.G."/>
            <person name="Floudas D."/>
            <person name="Copeland A."/>
            <person name="Barry K.W."/>
            <person name="Cichocki N."/>
            <person name="Veneault-Fourrey C."/>
            <person name="LaButti K."/>
            <person name="Lindquist E.A."/>
            <person name="Lipzen A."/>
            <person name="Lundell T."/>
            <person name="Morin E."/>
            <person name="Murat C."/>
            <person name="Riley R."/>
            <person name="Ohm R."/>
            <person name="Sun H."/>
            <person name="Tunlid A."/>
            <person name="Henrissat B."/>
            <person name="Grigoriev I.V."/>
            <person name="Hibbett D.S."/>
            <person name="Martin F."/>
        </authorList>
    </citation>
    <scope>NUCLEOTIDE SEQUENCE [LARGE SCALE GENOMIC DNA]</scope>
    <source>
        <strain evidence="2">Foug A</strain>
    </source>
</reference>
<evidence type="ECO:0000313" key="2">
    <source>
        <dbReference type="Proteomes" id="UP000053989"/>
    </source>
</evidence>
<dbReference type="Proteomes" id="UP000053989">
    <property type="component" value="Unassembled WGS sequence"/>
</dbReference>
<name>A0A0C3EQQ9_9AGAM</name>
<dbReference type="AlphaFoldDB" id="A0A0C3EQQ9"/>
<proteinExistence type="predicted"/>
<sequence length="260" mass="28884">MSLRTDRITLTYAILSAVHPSLVAFRALPVPFPAELHTLICDHLFTSVANDLLQSLQDSLFSTLSALCEDCKAYNAHVFGPCVMDWPCMHTGAQCLCRTIGLWAADRCVDDCCDAEENPVSSLFRKTDPRLPAYIAKHVRDTLSAYAAIDPRFPYSRYPLARGVDLDSLLSSALEVYNCTIKPLPTTQQVVNNDIILIASRDDPHTTLARLRLTLQLPARPDAVPRPLTCLRAVTYQQSVPDSGMYGSPSLERLDEWSFV</sequence>
<keyword evidence="2" id="KW-1185">Reference proteome</keyword>
<gene>
    <name evidence="1" type="ORF">SCLCIDRAFT_101723</name>
</gene>